<dbReference type="RefSeq" id="WP_130539576.1">
    <property type="nucleotide sequence ID" value="NZ_CP042431.1"/>
</dbReference>
<evidence type="ECO:0000313" key="2">
    <source>
        <dbReference type="EMBL" id="RZS75187.1"/>
    </source>
</evidence>
<evidence type="ECO:0008006" key="4">
    <source>
        <dbReference type="Google" id="ProtNLM"/>
    </source>
</evidence>
<comment type="caution">
    <text evidence="2">The sequence shown here is derived from an EMBL/GenBank/DDBJ whole genome shotgun (WGS) entry which is preliminary data.</text>
</comment>
<accession>A0A4Q7N0R3</accession>
<name>A0A4Q7N0R3_9BACT</name>
<dbReference type="AlphaFoldDB" id="A0A4Q7N0R3"/>
<evidence type="ECO:0000313" key="3">
    <source>
        <dbReference type="Proteomes" id="UP000293874"/>
    </source>
</evidence>
<keyword evidence="3" id="KW-1185">Reference proteome</keyword>
<feature type="compositionally biased region" description="Basic residues" evidence="1">
    <location>
        <begin position="244"/>
        <end position="262"/>
    </location>
</feature>
<feature type="compositionally biased region" description="Pro residues" evidence="1">
    <location>
        <begin position="229"/>
        <end position="239"/>
    </location>
</feature>
<gene>
    <name evidence="2" type="ORF">EV199_1049</name>
</gene>
<dbReference type="Proteomes" id="UP000293874">
    <property type="component" value="Unassembled WGS sequence"/>
</dbReference>
<dbReference type="EMBL" id="SGXA01000001">
    <property type="protein sequence ID" value="RZS75187.1"/>
    <property type="molecule type" value="Genomic_DNA"/>
</dbReference>
<feature type="region of interest" description="Disordered" evidence="1">
    <location>
        <begin position="229"/>
        <end position="262"/>
    </location>
</feature>
<protein>
    <recommendedName>
        <fullName evidence="4">DUF4412 domain-containing protein</fullName>
    </recommendedName>
</protein>
<sequence>MKLFFSLLFSLGILQISAQQPFEGTIVYKVAAPDEDTASLKLQFGKNALSIDFQRRGSGGMEQVLVDLESGKIYELNMGMKTYTVRNLFSRTRPREAGSSGRIAGYDVTAIDLSEKGIAALVANMNRGQVLIYPSNDLHYPVPEQYISNIALSMVYDNKIILGLSLIDHNGRVDGKMDTIRIMASTVVPEVFPENHFNIPEGFFPEQQAMVPPPPPVYIESGADSVTYPVPPPPAWPPVPEKKNTKKKTNTTKSPMRKPGKN</sequence>
<organism evidence="2 3">
    <name type="scientific">Pseudobacter ginsenosidimutans</name>
    <dbReference type="NCBI Taxonomy" id="661488"/>
    <lineage>
        <taxon>Bacteria</taxon>
        <taxon>Pseudomonadati</taxon>
        <taxon>Bacteroidota</taxon>
        <taxon>Chitinophagia</taxon>
        <taxon>Chitinophagales</taxon>
        <taxon>Chitinophagaceae</taxon>
        <taxon>Pseudobacter</taxon>
    </lineage>
</organism>
<proteinExistence type="predicted"/>
<reference evidence="2 3" key="1">
    <citation type="submission" date="2019-02" db="EMBL/GenBank/DDBJ databases">
        <title>Genomic Encyclopedia of Type Strains, Phase IV (KMG-IV): sequencing the most valuable type-strain genomes for metagenomic binning, comparative biology and taxonomic classification.</title>
        <authorList>
            <person name="Goeker M."/>
        </authorList>
    </citation>
    <scope>NUCLEOTIDE SEQUENCE [LARGE SCALE GENOMIC DNA]</scope>
    <source>
        <strain evidence="2 3">DSM 18116</strain>
    </source>
</reference>
<evidence type="ECO:0000256" key="1">
    <source>
        <dbReference type="SAM" id="MobiDB-lite"/>
    </source>
</evidence>